<comment type="pathway">
    <text evidence="3 15">Carbohydrate biosynthesis; gluconeogenesis.</text>
</comment>
<dbReference type="AlphaFoldDB" id="A0A857GM84"/>
<dbReference type="Pfam" id="PF00391">
    <property type="entry name" value="PEP-utilizers"/>
    <property type="match status" value="1"/>
</dbReference>
<comment type="similarity">
    <text evidence="4 15">Belongs to the PEP-utilizing enzyme family.</text>
</comment>
<dbReference type="GO" id="GO:0005524">
    <property type="term" value="F:ATP binding"/>
    <property type="evidence" value="ECO:0007669"/>
    <property type="project" value="UniProtKB-KW"/>
</dbReference>
<evidence type="ECO:0000256" key="8">
    <source>
        <dbReference type="ARBA" id="ARBA00022723"/>
    </source>
</evidence>
<evidence type="ECO:0000259" key="18">
    <source>
        <dbReference type="Pfam" id="PF02896"/>
    </source>
</evidence>
<dbReference type="NCBIfam" id="NF005057">
    <property type="entry name" value="PRK06464.1"/>
    <property type="match status" value="1"/>
</dbReference>
<keyword evidence="10 15" id="KW-0418">Kinase</keyword>
<keyword evidence="7 15" id="KW-0808">Transferase</keyword>
<comment type="catalytic activity">
    <reaction evidence="14 15">
        <text>pyruvate + ATP + H2O = phosphoenolpyruvate + AMP + phosphate + 2 H(+)</text>
        <dbReference type="Rhea" id="RHEA:11364"/>
        <dbReference type="ChEBI" id="CHEBI:15361"/>
        <dbReference type="ChEBI" id="CHEBI:15377"/>
        <dbReference type="ChEBI" id="CHEBI:15378"/>
        <dbReference type="ChEBI" id="CHEBI:30616"/>
        <dbReference type="ChEBI" id="CHEBI:43474"/>
        <dbReference type="ChEBI" id="CHEBI:58702"/>
        <dbReference type="ChEBI" id="CHEBI:456215"/>
        <dbReference type="EC" id="2.7.9.2"/>
    </reaction>
</comment>
<dbReference type="OrthoDB" id="9765468at2"/>
<keyword evidence="9 15" id="KW-0547">Nucleotide-binding</keyword>
<dbReference type="PRINTS" id="PR01736">
    <property type="entry name" value="PHPHTRNFRASE"/>
</dbReference>
<feature type="domain" description="PEP-utilising enzyme mobile" evidence="16">
    <location>
        <begin position="383"/>
        <end position="454"/>
    </location>
</feature>
<evidence type="ECO:0000256" key="14">
    <source>
        <dbReference type="ARBA" id="ARBA00047700"/>
    </source>
</evidence>
<sequence length="794" mass="86894">MEEYILWFDQLGMADVERVGGKNASLGEMISNLSGVGVTVPGGFATTAHAYREFLSHEGLNDRINDTLARLDVDDVKALAEAGKTIRQWIIDTPLPPAFEAALRDAYEKLQAQHPSLKVAVRSSATAEDLPDASFAGQQETFLNIEGFANIKHAVHEVFASLFNDRAISYRVHRGYAHENVALSAGVQKMVRSETGASGVMFTLDTESGYRDAVFVTASWGLGETVVQGAVNPDEFYVHKPTLAAGRPAVLRRTLGSKLIKMVYGQDASAGKSVDTVDVPFKDRGRFCINDEQVMDLARQAVTIEQHYQRPMDIEWALDGDDGKLYIVQARPETVVSQQEGGKLERFQLREKGRTLITGRAIGQRIGRGAVKIVLSPDEMDNIQEGDILVTDMTDPDWEPIMKRASAIVTNRGGRTCHAAIIARELGIPAVVGCGDATTQLQEGTDVTVSCAEGDTGHVYEGLLAFDCNVSSVDSMPEIPFKIMMNVGNPDRAFGFASLPHAGVGLARLEFIINRMIGVHPKALLEYDTLPADLQQVIDLRTAGYADPVSFYVDKLVEGISTLAAAFYPQRVIVRLSDFKSNEYENLIGGKLYEPGEENPMLGFRGASRYISDAFRPCFELECRALKRVRDEMGFTNVEIMVPFVRTTDEAREVVDLLAANGLPRGGDEHPDGLKVIMMCELPANALLADEFLEYFDGFSIGSNDLTQLTLGLDRDSGIVAHLFDERNPAVKKLLAMAIKACKEKGKYVGICGQGPSDHPDLAKWLMEQGIDSVSLNPDAVLETWFMLAGETIA</sequence>
<reference evidence="19 20" key="1">
    <citation type="submission" date="2017-10" db="EMBL/GenBank/DDBJ databases">
        <title>Coral associated bacteria.</title>
        <authorList>
            <person name="Wang X."/>
        </authorList>
    </citation>
    <scope>NUCLEOTIDE SEQUENCE [LARGE SCALE GENOMIC DNA]</scope>
    <source>
        <strain evidence="19 20">SCSIO 43005</strain>
    </source>
</reference>
<dbReference type="SUPFAM" id="SSF56059">
    <property type="entry name" value="Glutathione synthetase ATP-binding domain-like"/>
    <property type="match status" value="1"/>
</dbReference>
<proteinExistence type="inferred from homology"/>
<dbReference type="FunFam" id="3.20.20.60:FF:000010">
    <property type="entry name" value="Phosphoenolpyruvate synthase"/>
    <property type="match status" value="1"/>
</dbReference>
<dbReference type="SUPFAM" id="SSF51621">
    <property type="entry name" value="Phosphoenolpyruvate/pyruvate domain"/>
    <property type="match status" value="1"/>
</dbReference>
<dbReference type="InterPro" id="IPR000121">
    <property type="entry name" value="PEP_util_C"/>
</dbReference>
<organism evidence="19 20">
    <name type="scientific">Vreelandella aquamarina</name>
    <dbReference type="NCBI Taxonomy" id="77097"/>
    <lineage>
        <taxon>Bacteria</taxon>
        <taxon>Pseudomonadati</taxon>
        <taxon>Pseudomonadota</taxon>
        <taxon>Gammaproteobacteria</taxon>
        <taxon>Oceanospirillales</taxon>
        <taxon>Halomonadaceae</taxon>
        <taxon>Vreelandella</taxon>
    </lineage>
</organism>
<dbReference type="FunFam" id="3.50.30.10:FF:000002">
    <property type="entry name" value="Phosphoenolpyruvate synthase"/>
    <property type="match status" value="1"/>
</dbReference>
<dbReference type="PIRSF" id="PIRSF000854">
    <property type="entry name" value="PEP_synthase"/>
    <property type="match status" value="1"/>
</dbReference>
<dbReference type="Pfam" id="PF01326">
    <property type="entry name" value="PPDK_N"/>
    <property type="match status" value="1"/>
</dbReference>
<dbReference type="InterPro" id="IPR002192">
    <property type="entry name" value="PPDK_AMP/ATP-bd"/>
</dbReference>
<dbReference type="FunFam" id="3.30.470.20:FF:000017">
    <property type="entry name" value="Phosphoenolpyruvate synthase"/>
    <property type="match status" value="1"/>
</dbReference>
<evidence type="ECO:0000259" key="16">
    <source>
        <dbReference type="Pfam" id="PF00391"/>
    </source>
</evidence>
<evidence type="ECO:0000256" key="7">
    <source>
        <dbReference type="ARBA" id="ARBA00022679"/>
    </source>
</evidence>
<keyword evidence="8 15" id="KW-0479">Metal-binding</keyword>
<comment type="function">
    <text evidence="2 15">Catalyzes the phosphorylation of pyruvate to phosphoenolpyruvate.</text>
</comment>
<dbReference type="KEGG" id="hmd:CTT34_08210"/>
<dbReference type="InterPro" id="IPR013815">
    <property type="entry name" value="ATP_grasp_subdomain_1"/>
</dbReference>
<dbReference type="InterPro" id="IPR008279">
    <property type="entry name" value="PEP-util_enz_mobile_dom"/>
</dbReference>
<evidence type="ECO:0000256" key="12">
    <source>
        <dbReference type="ARBA" id="ARBA00022842"/>
    </source>
</evidence>
<evidence type="ECO:0000256" key="3">
    <source>
        <dbReference type="ARBA" id="ARBA00004742"/>
    </source>
</evidence>
<evidence type="ECO:0000256" key="13">
    <source>
        <dbReference type="ARBA" id="ARBA00033470"/>
    </source>
</evidence>
<evidence type="ECO:0000256" key="4">
    <source>
        <dbReference type="ARBA" id="ARBA00007837"/>
    </source>
</evidence>
<evidence type="ECO:0000256" key="2">
    <source>
        <dbReference type="ARBA" id="ARBA00002988"/>
    </source>
</evidence>
<dbReference type="InterPro" id="IPR015813">
    <property type="entry name" value="Pyrv/PenolPyrv_kinase-like_dom"/>
</dbReference>
<dbReference type="InterPro" id="IPR006319">
    <property type="entry name" value="PEP_synth"/>
</dbReference>
<dbReference type="GO" id="GO:0008986">
    <property type="term" value="F:pyruvate, water dikinase activity"/>
    <property type="evidence" value="ECO:0007669"/>
    <property type="project" value="UniProtKB-EC"/>
</dbReference>
<evidence type="ECO:0000256" key="15">
    <source>
        <dbReference type="PIRNR" id="PIRNR000854"/>
    </source>
</evidence>
<evidence type="ECO:0000313" key="20">
    <source>
        <dbReference type="Proteomes" id="UP000463949"/>
    </source>
</evidence>
<dbReference type="InterPro" id="IPR036637">
    <property type="entry name" value="Phosphohistidine_dom_sf"/>
</dbReference>
<dbReference type="InterPro" id="IPR040442">
    <property type="entry name" value="Pyrv_kinase-like_dom_sf"/>
</dbReference>
<keyword evidence="19" id="KW-0670">Pyruvate</keyword>
<keyword evidence="11 15" id="KW-0067">ATP-binding</keyword>
<accession>A0A857GM84</accession>
<name>A0A857GM84_9GAMM</name>
<evidence type="ECO:0000256" key="9">
    <source>
        <dbReference type="ARBA" id="ARBA00022741"/>
    </source>
</evidence>
<dbReference type="GO" id="GO:0006094">
    <property type="term" value="P:gluconeogenesis"/>
    <property type="evidence" value="ECO:0007669"/>
    <property type="project" value="UniProtKB-UniPathway"/>
</dbReference>
<feature type="domain" description="Pyruvate phosphate dikinase AMP/ATP-binding" evidence="17">
    <location>
        <begin position="17"/>
        <end position="343"/>
    </location>
</feature>
<dbReference type="PANTHER" id="PTHR43030:SF1">
    <property type="entry name" value="PHOSPHOENOLPYRUVATE SYNTHASE"/>
    <property type="match status" value="1"/>
</dbReference>
<evidence type="ECO:0000259" key="17">
    <source>
        <dbReference type="Pfam" id="PF01326"/>
    </source>
</evidence>
<comment type="cofactor">
    <cofactor evidence="1 15">
        <name>Mg(2+)</name>
        <dbReference type="ChEBI" id="CHEBI:18420"/>
    </cofactor>
</comment>
<dbReference type="Gene3D" id="3.30.470.20">
    <property type="entry name" value="ATP-grasp fold, B domain"/>
    <property type="match status" value="1"/>
</dbReference>
<dbReference type="UniPathway" id="UPA00138"/>
<dbReference type="Gene3D" id="3.50.30.10">
    <property type="entry name" value="Phosphohistidine domain"/>
    <property type="match status" value="1"/>
</dbReference>
<dbReference type="Proteomes" id="UP000463949">
    <property type="component" value="Chromosome"/>
</dbReference>
<evidence type="ECO:0000256" key="11">
    <source>
        <dbReference type="ARBA" id="ARBA00022840"/>
    </source>
</evidence>
<gene>
    <name evidence="19" type="ORF">CTT34_08210</name>
</gene>
<dbReference type="RefSeq" id="WP_159341992.1">
    <property type="nucleotide sequence ID" value="NZ_CP024621.1"/>
</dbReference>
<dbReference type="EC" id="2.7.9.2" evidence="5 15"/>
<evidence type="ECO:0000256" key="10">
    <source>
        <dbReference type="ARBA" id="ARBA00022777"/>
    </source>
</evidence>
<dbReference type="InterPro" id="IPR023151">
    <property type="entry name" value="PEP_util_CS"/>
</dbReference>
<dbReference type="EMBL" id="CP024621">
    <property type="protein sequence ID" value="QHD49674.1"/>
    <property type="molecule type" value="Genomic_DNA"/>
</dbReference>
<dbReference type="Gene3D" id="3.20.20.60">
    <property type="entry name" value="Phosphoenolpyruvate-binding domains"/>
    <property type="match status" value="1"/>
</dbReference>
<evidence type="ECO:0000313" key="19">
    <source>
        <dbReference type="EMBL" id="QHD49674.1"/>
    </source>
</evidence>
<feature type="domain" description="PEP-utilising enzyme C-terminal" evidence="18">
    <location>
        <begin position="481"/>
        <end position="784"/>
    </location>
</feature>
<keyword evidence="12 15" id="KW-0460">Magnesium</keyword>
<evidence type="ECO:0000256" key="1">
    <source>
        <dbReference type="ARBA" id="ARBA00001946"/>
    </source>
</evidence>
<evidence type="ECO:0000256" key="6">
    <source>
        <dbReference type="ARBA" id="ARBA00021623"/>
    </source>
</evidence>
<dbReference type="PANTHER" id="PTHR43030">
    <property type="entry name" value="PHOSPHOENOLPYRUVATE SYNTHASE"/>
    <property type="match status" value="1"/>
</dbReference>
<dbReference type="NCBIfam" id="TIGR01418">
    <property type="entry name" value="PEP_synth"/>
    <property type="match status" value="1"/>
</dbReference>
<dbReference type="GO" id="GO:0046872">
    <property type="term" value="F:metal ion binding"/>
    <property type="evidence" value="ECO:0007669"/>
    <property type="project" value="UniProtKB-KW"/>
</dbReference>
<dbReference type="PROSITE" id="PS00370">
    <property type="entry name" value="PEP_ENZYMES_PHOS_SITE"/>
    <property type="match status" value="1"/>
</dbReference>
<dbReference type="InterPro" id="IPR018274">
    <property type="entry name" value="PEP_util_AS"/>
</dbReference>
<protein>
    <recommendedName>
        <fullName evidence="6 15">Phosphoenolpyruvate synthase</fullName>
        <shortName evidence="15">PEP synthase</shortName>
        <ecNumber evidence="5 15">2.7.9.2</ecNumber>
    </recommendedName>
    <alternativeName>
        <fullName evidence="13 15">Pyruvate, water dikinase</fullName>
    </alternativeName>
</protein>
<dbReference type="PROSITE" id="PS00742">
    <property type="entry name" value="PEP_ENZYMES_2"/>
    <property type="match status" value="1"/>
</dbReference>
<dbReference type="FunFam" id="3.30.1490.20:FF:000010">
    <property type="entry name" value="Phosphoenolpyruvate synthase"/>
    <property type="match status" value="1"/>
</dbReference>
<dbReference type="SUPFAM" id="SSF52009">
    <property type="entry name" value="Phosphohistidine domain"/>
    <property type="match status" value="1"/>
</dbReference>
<dbReference type="Gene3D" id="3.30.1490.20">
    <property type="entry name" value="ATP-grasp fold, A domain"/>
    <property type="match status" value="1"/>
</dbReference>
<evidence type="ECO:0000256" key="5">
    <source>
        <dbReference type="ARBA" id="ARBA00011996"/>
    </source>
</evidence>
<dbReference type="Pfam" id="PF02896">
    <property type="entry name" value="PEP-utilizers_C"/>
    <property type="match status" value="1"/>
</dbReference>